<evidence type="ECO:0000313" key="2">
    <source>
        <dbReference type="Proteomes" id="UP000760494"/>
    </source>
</evidence>
<reference evidence="1" key="1">
    <citation type="submission" date="2019-05" db="EMBL/GenBank/DDBJ databases">
        <authorList>
            <person name="Piombo E."/>
        </authorList>
    </citation>
    <scope>NUCLEOTIDE SEQUENCE</scope>
    <source>
        <strain evidence="1">C2S</strain>
    </source>
</reference>
<dbReference type="EMBL" id="CABFJX010000179">
    <property type="protein sequence ID" value="VTT66678.1"/>
    <property type="molecule type" value="Genomic_DNA"/>
</dbReference>
<comment type="caution">
    <text evidence="1">The sequence shown here is derived from an EMBL/GenBank/DDBJ whole genome shotgun (WGS) entry which is preliminary data.</text>
</comment>
<proteinExistence type="predicted"/>
<evidence type="ECO:0000313" key="1">
    <source>
        <dbReference type="EMBL" id="VTT66678.1"/>
    </source>
</evidence>
<name>A0A5Q3D122_FUSFU</name>
<dbReference type="Proteomes" id="UP000760494">
    <property type="component" value="Unassembled WGS sequence"/>
</dbReference>
<accession>A0A5Q3D122</accession>
<protein>
    <submittedName>
        <fullName evidence="1">Uncharacterized protein</fullName>
    </submittedName>
</protein>
<gene>
    <name evidence="1" type="ORF">C2S_6565</name>
</gene>
<dbReference type="AlphaFoldDB" id="A0A5Q3D122"/>
<sequence length="332" mass="37589">MVNLERLHQHMTNQCDSLSLQIIEPKGRHETTICPFYSCNCRSIHICQHAGPSNHVDKVSLWLMTMAETSRYPLLLGCDEMPVRGGSFRTPGFPFLAHRKGCPDPTAADSRMKGYCNLPEGSPTMASRSRTGYVVLRRCWIYWPTVVHVVVIPASRGAIDQTRWRETRHGAVCYQFMHEAKRHVLWDDIGDPSSWNSGSVEQDVYRAPPGVGIFPGLQIIACRLPIYSAIHYVDLEISMILSIRIGVMSWSMGLTITSQISQVLIDFQGADEQKQVSLYYYVKLTISLENEGLGHPRYVYGIKSKETKISWCVIAIPSSRITLWVNDRRPSC</sequence>
<organism evidence="1 2">
    <name type="scientific">Fusarium fujikuroi</name>
    <name type="common">Bakanae and foot rot disease fungus</name>
    <name type="synonym">Gibberella fujikuroi</name>
    <dbReference type="NCBI Taxonomy" id="5127"/>
    <lineage>
        <taxon>Eukaryota</taxon>
        <taxon>Fungi</taxon>
        <taxon>Dikarya</taxon>
        <taxon>Ascomycota</taxon>
        <taxon>Pezizomycotina</taxon>
        <taxon>Sordariomycetes</taxon>
        <taxon>Hypocreomycetidae</taxon>
        <taxon>Hypocreales</taxon>
        <taxon>Nectriaceae</taxon>
        <taxon>Fusarium</taxon>
        <taxon>Fusarium fujikuroi species complex</taxon>
    </lineage>
</organism>